<dbReference type="Gene3D" id="3.40.630.30">
    <property type="match status" value="1"/>
</dbReference>
<dbReference type="InterPro" id="IPR000182">
    <property type="entry name" value="GNAT_dom"/>
</dbReference>
<sequence>MTDDNRILADALVALQCEIAEEIHHQRQAEICSQLYPDQGVMCRPLPKGGIAIRTLPVFMGKLNRAVGLGSQGTLSEDEHREVESMYLETGLDMEIHLSPFATSMTVESLIARGYEERVILSTYHGFVDKLPDGSATTSTFDKVTIRQIHQPLSTHEREQFIESSIAGFQTNGRPRELLGTLARIATERTDTVLFVARIDDQIAGSAAMAKIESYKPDEAVAYLYLDSTLPEYRGRGVQQALIQARIHAAQCEGLSLLTTTTTVHDGSARNAERAGLIAAYTAPVLIRPASIQPGVIPLPSVAESASSVRTREK</sequence>
<feature type="domain" description="N-acetyltransferase" evidence="1">
    <location>
        <begin position="144"/>
        <end position="288"/>
    </location>
</feature>
<accession>A0A8J8W3M9</accession>
<evidence type="ECO:0000313" key="2">
    <source>
        <dbReference type="EMBL" id="KAF7715214.1"/>
    </source>
</evidence>
<dbReference type="AlphaFoldDB" id="A0A8J8W3M9"/>
<protein>
    <submittedName>
        <fullName evidence="2">N-acetyltransferase domain-containing protein</fullName>
    </submittedName>
</protein>
<dbReference type="GO" id="GO:0016747">
    <property type="term" value="F:acyltransferase activity, transferring groups other than amino-acyl groups"/>
    <property type="evidence" value="ECO:0007669"/>
    <property type="project" value="InterPro"/>
</dbReference>
<dbReference type="InterPro" id="IPR016181">
    <property type="entry name" value="Acyl_CoA_acyltransferase"/>
</dbReference>
<keyword evidence="3" id="KW-1185">Reference proteome</keyword>
<gene>
    <name evidence="2" type="ORF">PECM_007296</name>
</gene>
<dbReference type="SUPFAM" id="SSF55729">
    <property type="entry name" value="Acyl-CoA N-acyltransferases (Nat)"/>
    <property type="match status" value="1"/>
</dbReference>
<dbReference type="Proteomes" id="UP000631181">
    <property type="component" value="Unassembled WGS sequence"/>
</dbReference>
<dbReference type="OrthoDB" id="3853310at2759"/>
<dbReference type="EMBL" id="WIWV01000065">
    <property type="protein sequence ID" value="KAF7715214.1"/>
    <property type="molecule type" value="Genomic_DNA"/>
</dbReference>
<dbReference type="PROSITE" id="PS51186">
    <property type="entry name" value="GNAT"/>
    <property type="match status" value="1"/>
</dbReference>
<evidence type="ECO:0000259" key="1">
    <source>
        <dbReference type="PROSITE" id="PS51186"/>
    </source>
</evidence>
<name>A0A8J8W3M9_9EURO</name>
<proteinExistence type="predicted"/>
<dbReference type="Pfam" id="PF00583">
    <property type="entry name" value="Acetyltransf_1"/>
    <property type="match status" value="1"/>
</dbReference>
<evidence type="ECO:0000313" key="3">
    <source>
        <dbReference type="Proteomes" id="UP000631181"/>
    </source>
</evidence>
<dbReference type="CDD" id="cd04301">
    <property type="entry name" value="NAT_SF"/>
    <property type="match status" value="1"/>
</dbReference>
<comment type="caution">
    <text evidence="2">The sequence shown here is derived from an EMBL/GenBank/DDBJ whole genome shotgun (WGS) entry which is preliminary data.</text>
</comment>
<organism evidence="2 3">
    <name type="scientific">Penicillium ucsense</name>
    <dbReference type="NCBI Taxonomy" id="2839758"/>
    <lineage>
        <taxon>Eukaryota</taxon>
        <taxon>Fungi</taxon>
        <taxon>Dikarya</taxon>
        <taxon>Ascomycota</taxon>
        <taxon>Pezizomycotina</taxon>
        <taxon>Eurotiomycetes</taxon>
        <taxon>Eurotiomycetidae</taxon>
        <taxon>Eurotiales</taxon>
        <taxon>Aspergillaceae</taxon>
        <taxon>Penicillium</taxon>
    </lineage>
</organism>
<reference evidence="2" key="1">
    <citation type="journal article" date="2020" name="Front. Microbiol.">
        <title>Gene regulatory networks of Penicillium echinulatum 2HH and Penicillium oxalicum 114-2 inferred by a computational biology approach.</title>
        <authorList>
            <person name="Lenz A.R."/>
            <person name="Galan-Vasquez E."/>
            <person name="Balbinot E."/>
            <person name="De Abreu F.P."/>
            <person name="De Oliveira N.S."/>
            <person name="Da Rosa L.O."/>
            <person name="De Avila E Silva S."/>
            <person name="Camassola M."/>
            <person name="Dillon A.J.P."/>
            <person name="Perez-Rueda E."/>
        </authorList>
    </citation>
    <scope>NUCLEOTIDE SEQUENCE</scope>
    <source>
        <strain evidence="2">S1M29</strain>
    </source>
</reference>